<evidence type="ECO:0000313" key="1">
    <source>
        <dbReference type="EMBL" id="GAE93151.1"/>
    </source>
</evidence>
<proteinExistence type="predicted"/>
<organism evidence="1 2">
    <name type="scientific">Gracilibacillus boraciitolerans JCM 21714</name>
    <dbReference type="NCBI Taxonomy" id="1298598"/>
    <lineage>
        <taxon>Bacteria</taxon>
        <taxon>Bacillati</taxon>
        <taxon>Bacillota</taxon>
        <taxon>Bacilli</taxon>
        <taxon>Bacillales</taxon>
        <taxon>Bacillaceae</taxon>
        <taxon>Gracilibacillus</taxon>
    </lineage>
</organism>
<evidence type="ECO:0000313" key="2">
    <source>
        <dbReference type="Proteomes" id="UP000019102"/>
    </source>
</evidence>
<keyword evidence="2" id="KW-1185">Reference proteome</keyword>
<protein>
    <submittedName>
        <fullName evidence="1">Uncharacterized protein</fullName>
    </submittedName>
</protein>
<accession>W4VJ25</accession>
<dbReference type="Proteomes" id="UP000019102">
    <property type="component" value="Unassembled WGS sequence"/>
</dbReference>
<sequence>MILQEFIQINHVLFLLYLYHTPPIWYICQEEAPLPIELSRSLSPFGIVDFE</sequence>
<comment type="caution">
    <text evidence="1">The sequence shown here is derived from an EMBL/GenBank/DDBJ whole genome shotgun (WGS) entry which is preliminary data.</text>
</comment>
<dbReference type="EMBL" id="BAVS01000010">
    <property type="protein sequence ID" value="GAE93151.1"/>
    <property type="molecule type" value="Genomic_DNA"/>
</dbReference>
<dbReference type="STRING" id="1298598.JCM21714_2201"/>
<gene>
    <name evidence="1" type="ORF">JCM21714_2201</name>
</gene>
<reference evidence="1 2" key="1">
    <citation type="journal article" date="2014" name="Genome Announc.">
        <title>Draft Genome Sequence of the Boron-Tolerant and Moderately Halotolerant Bacterium Gracilibacillus boraciitolerans JCM 21714T.</title>
        <authorList>
            <person name="Ahmed I."/>
            <person name="Oshima K."/>
            <person name="Suda W."/>
            <person name="Kitamura K."/>
            <person name="Iida T."/>
            <person name="Ohmori Y."/>
            <person name="Fujiwara T."/>
            <person name="Hattori M."/>
            <person name="Ohkuma M."/>
        </authorList>
    </citation>
    <scope>NUCLEOTIDE SEQUENCE [LARGE SCALE GENOMIC DNA]</scope>
    <source>
        <strain evidence="1 2">JCM 21714</strain>
    </source>
</reference>
<name>W4VJ25_9BACI</name>
<dbReference type="AlphaFoldDB" id="W4VJ25"/>